<reference evidence="2" key="1">
    <citation type="submission" date="2020-05" db="EMBL/GenBank/DDBJ databases">
        <authorList>
            <person name="Chiriac C."/>
            <person name="Salcher M."/>
            <person name="Ghai R."/>
            <person name="Kavagutti S V."/>
        </authorList>
    </citation>
    <scope>NUCLEOTIDE SEQUENCE</scope>
</reference>
<evidence type="ECO:0000259" key="1">
    <source>
        <dbReference type="Pfam" id="PF20691"/>
    </source>
</evidence>
<proteinExistence type="predicted"/>
<protein>
    <recommendedName>
        <fullName evidence="1">TET-Associated Glycosyltransferase domain-containing protein</fullName>
    </recommendedName>
</protein>
<sequence>MLPKFPVYIVSKGRYDNGLTTRALHEMGVPHFIVVEEDEVALYKAGRCYGEILVLPPIYKAEYELCDGFGFGKSTGPGPARNFCIDHSIWLGFDRHWVMDDNIDAFHYLNRNQKFEVRTGATLKAAEDFVCRYSNVPVSGLNYYSFCKKTDAVPPYVLNTRIYSCLLIENKAGYRWRGRYNEDTDLSLRVLKDGLCTIQFNAFLCGKITTQRMRGGNSADFYDAEGTLPKSQMLADLHPDVAKVVFKFNRWHHHVDYSKFKNNRLIKVVDTTLMPKIDNYGLTLVNLE</sequence>
<dbReference type="EMBL" id="LR798217">
    <property type="protein sequence ID" value="CAB5194558.1"/>
    <property type="molecule type" value="Genomic_DNA"/>
</dbReference>
<organism evidence="2">
    <name type="scientific">uncultured Caudovirales phage</name>
    <dbReference type="NCBI Taxonomy" id="2100421"/>
    <lineage>
        <taxon>Viruses</taxon>
        <taxon>Duplodnaviria</taxon>
        <taxon>Heunggongvirae</taxon>
        <taxon>Uroviricota</taxon>
        <taxon>Caudoviricetes</taxon>
        <taxon>Peduoviridae</taxon>
        <taxon>Maltschvirus</taxon>
        <taxon>Maltschvirus maltsch</taxon>
    </lineage>
</organism>
<evidence type="ECO:0000313" key="2">
    <source>
        <dbReference type="EMBL" id="CAB5194558.1"/>
    </source>
</evidence>
<dbReference type="InterPro" id="IPR049100">
    <property type="entry name" value="TAGT"/>
</dbReference>
<name>A0A6J7WHW8_9CAUD</name>
<dbReference type="Pfam" id="PF20691">
    <property type="entry name" value="TAGT"/>
    <property type="match status" value="1"/>
</dbReference>
<gene>
    <name evidence="2" type="ORF">UFOVP173_6</name>
</gene>
<accession>A0A6J7WHW8</accession>
<feature type="domain" description="TET-Associated Glycosyltransferase" evidence="1">
    <location>
        <begin position="5"/>
        <end position="216"/>
    </location>
</feature>